<accession>A0ABP6N7D7</accession>
<organism evidence="2 3">
    <name type="scientific">Planomonospora alba</name>
    <dbReference type="NCBI Taxonomy" id="161354"/>
    <lineage>
        <taxon>Bacteria</taxon>
        <taxon>Bacillati</taxon>
        <taxon>Actinomycetota</taxon>
        <taxon>Actinomycetes</taxon>
        <taxon>Streptosporangiales</taxon>
        <taxon>Streptosporangiaceae</taxon>
        <taxon>Planomonospora</taxon>
    </lineage>
</organism>
<protein>
    <submittedName>
        <fullName evidence="2">Uncharacterized protein</fullName>
    </submittedName>
</protein>
<keyword evidence="3" id="KW-1185">Reference proteome</keyword>
<reference evidence="3" key="1">
    <citation type="journal article" date="2019" name="Int. J. Syst. Evol. Microbiol.">
        <title>The Global Catalogue of Microorganisms (GCM) 10K type strain sequencing project: providing services to taxonomists for standard genome sequencing and annotation.</title>
        <authorList>
            <consortium name="The Broad Institute Genomics Platform"/>
            <consortium name="The Broad Institute Genome Sequencing Center for Infectious Disease"/>
            <person name="Wu L."/>
            <person name="Ma J."/>
        </authorList>
    </citation>
    <scope>NUCLEOTIDE SEQUENCE [LARGE SCALE GENOMIC DNA]</scope>
    <source>
        <strain evidence="3">JCM 9373</strain>
    </source>
</reference>
<evidence type="ECO:0000313" key="2">
    <source>
        <dbReference type="EMBL" id="GAA3138583.1"/>
    </source>
</evidence>
<feature type="compositionally biased region" description="Pro residues" evidence="1">
    <location>
        <begin position="33"/>
        <end position="54"/>
    </location>
</feature>
<feature type="region of interest" description="Disordered" evidence="1">
    <location>
        <begin position="1"/>
        <end position="122"/>
    </location>
</feature>
<comment type="caution">
    <text evidence="2">The sequence shown here is derived from an EMBL/GenBank/DDBJ whole genome shotgun (WGS) entry which is preliminary data.</text>
</comment>
<evidence type="ECO:0000256" key="1">
    <source>
        <dbReference type="SAM" id="MobiDB-lite"/>
    </source>
</evidence>
<proteinExistence type="predicted"/>
<name>A0ABP6N7D7_9ACTN</name>
<evidence type="ECO:0000313" key="3">
    <source>
        <dbReference type="Proteomes" id="UP001500320"/>
    </source>
</evidence>
<sequence>MREGAVAPEKGRDADRQDPGAEGRPRASRAPAPGLPGPTGLPGPGLPERSPPGPRGTAVPADLAVGPWPAAAAVLPVSPGKSHGRDYPRESQGYEPLAKGPETRSPRGEDGSPPPRSGRRDR</sequence>
<feature type="compositionally biased region" description="Basic and acidic residues" evidence="1">
    <location>
        <begin position="101"/>
        <end position="110"/>
    </location>
</feature>
<dbReference type="EMBL" id="BAAAUT010000023">
    <property type="protein sequence ID" value="GAA3138583.1"/>
    <property type="molecule type" value="Genomic_DNA"/>
</dbReference>
<dbReference type="Proteomes" id="UP001500320">
    <property type="component" value="Unassembled WGS sequence"/>
</dbReference>
<feature type="compositionally biased region" description="Basic and acidic residues" evidence="1">
    <location>
        <begin position="1"/>
        <end position="25"/>
    </location>
</feature>
<gene>
    <name evidence="2" type="ORF">GCM10010466_31910</name>
</gene>